<dbReference type="PANTHER" id="PTHR47481">
    <property type="match status" value="1"/>
</dbReference>
<dbReference type="EMBL" id="BJWL01000016">
    <property type="protein sequence ID" value="GFZ03418.1"/>
    <property type="molecule type" value="Genomic_DNA"/>
</dbReference>
<dbReference type="OrthoDB" id="913062at2759"/>
<evidence type="ECO:0000313" key="2">
    <source>
        <dbReference type="EMBL" id="GFZ03418.1"/>
    </source>
</evidence>
<dbReference type="PANTHER" id="PTHR47481:SF22">
    <property type="entry name" value="RETROTRANSPOSON GAG DOMAIN-CONTAINING PROTEIN"/>
    <property type="match status" value="1"/>
</dbReference>
<dbReference type="AlphaFoldDB" id="A0A7J0FZR8"/>
<keyword evidence="3" id="KW-1185">Reference proteome</keyword>
<sequence length="365" mass="41278">MANSPSLSSSELYSSSNSPQLLPFSSLPINNITNFVSSKLDGSNYLLWKDQFESILITTDLIDYVEGTIKEPEKFITADGDQRMNPEYTSWRKIDRFVMSCLKATLTESIGSQVLGSSTSAEIWLNLATTFQQQSFSKKNLLRNQLQTIKKGNDSIFDYLHNIKHISDSLAAINLRVDDDELIMNTLNGLGKDYENLVMLIENRTTKMSFQEVKAWLLNHEQRLLLQSSSSISASLDSHTNTAFVTNTTRFRPSFRPPNRYNNFRNNQPNNKNFSPQQNTPNNQASTEKCQICKKPGHSVDKCYFRYKPSRNSGQTLNQAFTTLQMDPSAIEDLQNAQAYQPSSFVEYLPDTGASSHIFADPSLI</sequence>
<name>A0A7J0FZR8_9ERIC</name>
<comment type="caution">
    <text evidence="2">The sequence shown here is derived from an EMBL/GenBank/DDBJ whole genome shotgun (WGS) entry which is preliminary data.</text>
</comment>
<accession>A0A7J0FZR8</accession>
<feature type="region of interest" description="Disordered" evidence="1">
    <location>
        <begin position="247"/>
        <end position="288"/>
    </location>
</feature>
<evidence type="ECO:0000256" key="1">
    <source>
        <dbReference type="SAM" id="MobiDB-lite"/>
    </source>
</evidence>
<reference evidence="2 3" key="1">
    <citation type="submission" date="2019-07" db="EMBL/GenBank/DDBJ databases">
        <title>De Novo Assembly of kiwifruit Actinidia rufa.</title>
        <authorList>
            <person name="Sugita-Konishi S."/>
            <person name="Sato K."/>
            <person name="Mori E."/>
            <person name="Abe Y."/>
            <person name="Kisaki G."/>
            <person name="Hamano K."/>
            <person name="Suezawa K."/>
            <person name="Otani M."/>
            <person name="Fukuda T."/>
            <person name="Manabe T."/>
            <person name="Gomi K."/>
            <person name="Tabuchi M."/>
            <person name="Akimitsu K."/>
            <person name="Kataoka I."/>
        </authorList>
    </citation>
    <scope>NUCLEOTIDE SEQUENCE [LARGE SCALE GENOMIC DNA]</scope>
    <source>
        <strain evidence="3">cv. Fuchu</strain>
    </source>
</reference>
<gene>
    <name evidence="2" type="ORF">Acr_16g0000420</name>
</gene>
<feature type="compositionally biased region" description="Low complexity" evidence="1">
    <location>
        <begin position="247"/>
        <end position="279"/>
    </location>
</feature>
<proteinExistence type="predicted"/>
<dbReference type="Proteomes" id="UP000585474">
    <property type="component" value="Unassembled WGS sequence"/>
</dbReference>
<evidence type="ECO:0008006" key="4">
    <source>
        <dbReference type="Google" id="ProtNLM"/>
    </source>
</evidence>
<evidence type="ECO:0000313" key="3">
    <source>
        <dbReference type="Proteomes" id="UP000585474"/>
    </source>
</evidence>
<protein>
    <recommendedName>
        <fullName evidence="4">Retrotransposon Copia-like N-terminal domain-containing protein</fullName>
    </recommendedName>
</protein>
<organism evidence="2 3">
    <name type="scientific">Actinidia rufa</name>
    <dbReference type="NCBI Taxonomy" id="165716"/>
    <lineage>
        <taxon>Eukaryota</taxon>
        <taxon>Viridiplantae</taxon>
        <taxon>Streptophyta</taxon>
        <taxon>Embryophyta</taxon>
        <taxon>Tracheophyta</taxon>
        <taxon>Spermatophyta</taxon>
        <taxon>Magnoliopsida</taxon>
        <taxon>eudicotyledons</taxon>
        <taxon>Gunneridae</taxon>
        <taxon>Pentapetalae</taxon>
        <taxon>asterids</taxon>
        <taxon>Ericales</taxon>
        <taxon>Actinidiaceae</taxon>
        <taxon>Actinidia</taxon>
    </lineage>
</organism>
<dbReference type="Pfam" id="PF14223">
    <property type="entry name" value="Retrotran_gag_2"/>
    <property type="match status" value="1"/>
</dbReference>